<dbReference type="GO" id="GO:0016746">
    <property type="term" value="F:acyltransferase activity"/>
    <property type="evidence" value="ECO:0007669"/>
    <property type="project" value="UniProtKB-KW"/>
</dbReference>
<dbReference type="RefSeq" id="WP_256762763.1">
    <property type="nucleotide sequence ID" value="NZ_JANIGO010000001.1"/>
</dbReference>
<keyword evidence="6" id="KW-1133">Transmembrane helix</keyword>
<evidence type="ECO:0000256" key="4">
    <source>
        <dbReference type="ARBA" id="ARBA00023098"/>
    </source>
</evidence>
<evidence type="ECO:0000313" key="8">
    <source>
        <dbReference type="EMBL" id="MCQ8895090.1"/>
    </source>
</evidence>
<dbReference type="EMBL" id="JANIGO010000001">
    <property type="protein sequence ID" value="MCQ8895090.1"/>
    <property type="molecule type" value="Genomic_DNA"/>
</dbReference>
<evidence type="ECO:0000256" key="2">
    <source>
        <dbReference type="ARBA" id="ARBA00022516"/>
    </source>
</evidence>
<gene>
    <name evidence="8" type="ORF">NQT62_01395</name>
</gene>
<evidence type="ECO:0000259" key="7">
    <source>
        <dbReference type="SMART" id="SM00563"/>
    </source>
</evidence>
<evidence type="ECO:0000256" key="1">
    <source>
        <dbReference type="ARBA" id="ARBA00005189"/>
    </source>
</evidence>
<proteinExistence type="predicted"/>
<dbReference type="SMART" id="SM00563">
    <property type="entry name" value="PlsC"/>
    <property type="match status" value="1"/>
</dbReference>
<keyword evidence="3" id="KW-0808">Transferase</keyword>
<protein>
    <submittedName>
        <fullName evidence="8">1-acyl-sn-glycerol-3-phosphate acyltransferase</fullName>
    </submittedName>
</protein>
<accession>A0ABT1WC51</accession>
<comment type="pathway">
    <text evidence="1">Lipid metabolism.</text>
</comment>
<feature type="transmembrane region" description="Helical" evidence="6">
    <location>
        <begin position="6"/>
        <end position="24"/>
    </location>
</feature>
<name>A0ABT1WC51_9BURK</name>
<keyword evidence="4" id="KW-0443">Lipid metabolism</keyword>
<evidence type="ECO:0000256" key="6">
    <source>
        <dbReference type="SAM" id="Phobius"/>
    </source>
</evidence>
<keyword evidence="2" id="KW-0444">Lipid biosynthesis</keyword>
<keyword evidence="6" id="KW-0472">Membrane</keyword>
<evidence type="ECO:0000256" key="3">
    <source>
        <dbReference type="ARBA" id="ARBA00022679"/>
    </source>
</evidence>
<reference evidence="8 9" key="1">
    <citation type="submission" date="2022-07" db="EMBL/GenBank/DDBJ databases">
        <authorList>
            <person name="Xamxidin M."/>
            <person name="Wu M."/>
        </authorList>
    </citation>
    <scope>NUCLEOTIDE SEQUENCE [LARGE SCALE GENOMIC DNA]</scope>
    <source>
        <strain evidence="8 9">NBRC 111650</strain>
    </source>
</reference>
<sequence>MALVRLLRLLAHMLLGFILIMTCWPMMSDSRKARVEHWFASRLMRILRVKVQAHFEAAESDYRHHGPMLIYSNHVSWIDIFAFNAVAPLTFIAKSEISDWPIAGTLAARSGTLFIERGKRHAVRDVIAAAVKVLKAGRTVAVFPEGTTGSGDEPLPFHSNFVQPAIQAGVPLLPVTLQYFTPDGRFTPEPAFVGEQTLVQNLWVLANAPAGFVCSLTFHSPLRTEGQTRHVLSDAARNVIAAACAQSQGMVGTAGSTAST</sequence>
<dbReference type="InterPro" id="IPR002123">
    <property type="entry name" value="Plipid/glycerol_acylTrfase"/>
</dbReference>
<dbReference type="SUPFAM" id="SSF69593">
    <property type="entry name" value="Glycerol-3-phosphate (1)-acyltransferase"/>
    <property type="match status" value="1"/>
</dbReference>
<dbReference type="Pfam" id="PF01553">
    <property type="entry name" value="Acyltransferase"/>
    <property type="match status" value="1"/>
</dbReference>
<dbReference type="CDD" id="cd07989">
    <property type="entry name" value="LPLAT_AGPAT-like"/>
    <property type="match status" value="1"/>
</dbReference>
<evidence type="ECO:0000256" key="5">
    <source>
        <dbReference type="ARBA" id="ARBA00023315"/>
    </source>
</evidence>
<comment type="caution">
    <text evidence="8">The sequence shown here is derived from an EMBL/GenBank/DDBJ whole genome shotgun (WGS) entry which is preliminary data.</text>
</comment>
<dbReference type="PANTHER" id="PTHR10434">
    <property type="entry name" value="1-ACYL-SN-GLYCEROL-3-PHOSPHATE ACYLTRANSFERASE"/>
    <property type="match status" value="1"/>
</dbReference>
<organism evidence="8 9">
    <name type="scientific">Limnobacter humi</name>
    <dbReference type="NCBI Taxonomy" id="1778671"/>
    <lineage>
        <taxon>Bacteria</taxon>
        <taxon>Pseudomonadati</taxon>
        <taxon>Pseudomonadota</taxon>
        <taxon>Betaproteobacteria</taxon>
        <taxon>Burkholderiales</taxon>
        <taxon>Burkholderiaceae</taxon>
        <taxon>Limnobacter</taxon>
    </lineage>
</organism>
<evidence type="ECO:0000313" key="9">
    <source>
        <dbReference type="Proteomes" id="UP001204142"/>
    </source>
</evidence>
<keyword evidence="9" id="KW-1185">Reference proteome</keyword>
<dbReference type="PANTHER" id="PTHR10434:SF64">
    <property type="entry name" value="1-ACYL-SN-GLYCEROL-3-PHOSPHATE ACYLTRANSFERASE-RELATED"/>
    <property type="match status" value="1"/>
</dbReference>
<keyword evidence="5 8" id="KW-0012">Acyltransferase</keyword>
<feature type="domain" description="Phospholipid/glycerol acyltransferase" evidence="7">
    <location>
        <begin position="68"/>
        <end position="180"/>
    </location>
</feature>
<keyword evidence="6" id="KW-0812">Transmembrane</keyword>
<dbReference type="Proteomes" id="UP001204142">
    <property type="component" value="Unassembled WGS sequence"/>
</dbReference>